<dbReference type="EMBL" id="JAGYWB010000002">
    <property type="protein sequence ID" value="KAI0529427.1"/>
    <property type="molecule type" value="Genomic_DNA"/>
</dbReference>
<gene>
    <name evidence="1" type="ORF">KFK09_001976</name>
</gene>
<evidence type="ECO:0008006" key="3">
    <source>
        <dbReference type="Google" id="ProtNLM"/>
    </source>
</evidence>
<protein>
    <recommendedName>
        <fullName evidence="3">Retrovirus-related Pol polyprotein from transposon TNT 1-94</fullName>
    </recommendedName>
</protein>
<dbReference type="CDD" id="cd09272">
    <property type="entry name" value="RNase_HI_RT_Ty1"/>
    <property type="match status" value="1"/>
</dbReference>
<name>A0A8T3C8Z2_DENNO</name>
<dbReference type="AlphaFoldDB" id="A0A8T3C8Z2"/>
<accession>A0A8T3C8Z2</accession>
<dbReference type="Proteomes" id="UP000829196">
    <property type="component" value="Unassembled WGS sequence"/>
</dbReference>
<dbReference type="PANTHER" id="PTHR11439">
    <property type="entry name" value="GAG-POL-RELATED RETROTRANSPOSON"/>
    <property type="match status" value="1"/>
</dbReference>
<evidence type="ECO:0000313" key="1">
    <source>
        <dbReference type="EMBL" id="KAI0529427.1"/>
    </source>
</evidence>
<comment type="caution">
    <text evidence="1">The sequence shown here is derived from an EMBL/GenBank/DDBJ whole genome shotgun (WGS) entry which is preliminary data.</text>
</comment>
<dbReference type="InterPro" id="IPR043502">
    <property type="entry name" value="DNA/RNA_pol_sf"/>
</dbReference>
<dbReference type="PANTHER" id="PTHR11439:SF483">
    <property type="entry name" value="PEPTIDE SYNTHASE GLIP-LIKE, PUTATIVE (AFU_ORTHOLOGUE AFUA_3G12920)-RELATED"/>
    <property type="match status" value="1"/>
</dbReference>
<organism evidence="1 2">
    <name type="scientific">Dendrobium nobile</name>
    <name type="common">Orchid</name>
    <dbReference type="NCBI Taxonomy" id="94219"/>
    <lineage>
        <taxon>Eukaryota</taxon>
        <taxon>Viridiplantae</taxon>
        <taxon>Streptophyta</taxon>
        <taxon>Embryophyta</taxon>
        <taxon>Tracheophyta</taxon>
        <taxon>Spermatophyta</taxon>
        <taxon>Magnoliopsida</taxon>
        <taxon>Liliopsida</taxon>
        <taxon>Asparagales</taxon>
        <taxon>Orchidaceae</taxon>
        <taxon>Epidendroideae</taxon>
        <taxon>Malaxideae</taxon>
        <taxon>Dendrobiinae</taxon>
        <taxon>Dendrobium</taxon>
    </lineage>
</organism>
<evidence type="ECO:0000313" key="2">
    <source>
        <dbReference type="Proteomes" id="UP000829196"/>
    </source>
</evidence>
<dbReference type="SUPFAM" id="SSF56672">
    <property type="entry name" value="DNA/RNA polymerases"/>
    <property type="match status" value="1"/>
</dbReference>
<dbReference type="OrthoDB" id="662868at2759"/>
<proteinExistence type="predicted"/>
<reference evidence="1" key="1">
    <citation type="journal article" date="2022" name="Front. Genet.">
        <title>Chromosome-Scale Assembly of the Dendrobium nobile Genome Provides Insights Into the Molecular Mechanism of the Biosynthesis of the Medicinal Active Ingredient of Dendrobium.</title>
        <authorList>
            <person name="Xu Q."/>
            <person name="Niu S.-C."/>
            <person name="Li K.-L."/>
            <person name="Zheng P.-J."/>
            <person name="Zhang X.-J."/>
            <person name="Jia Y."/>
            <person name="Liu Y."/>
            <person name="Niu Y.-X."/>
            <person name="Yu L.-H."/>
            <person name="Chen D.-F."/>
            <person name="Zhang G.-Q."/>
        </authorList>
    </citation>
    <scope>NUCLEOTIDE SEQUENCE</scope>
    <source>
        <tissue evidence="1">Leaf</tissue>
    </source>
</reference>
<keyword evidence="2" id="KW-1185">Reference proteome</keyword>
<sequence>MHKPTDQDFKSLKRILRYIKGTKHFGLPITSGDSQLRTYTDADCTFDTSDRKSITGHCTFMGSNLISWSVKKQVTVAKSSTEVEYHTLSAATSEAIWLRRLSAELQLPQHNPTIIHCDNISAIAIAKNSVFYARTKYIEIDYQFI</sequence>